<dbReference type="InterPro" id="IPR001810">
    <property type="entry name" value="F-box_dom"/>
</dbReference>
<dbReference type="EMBL" id="WUBL01000013">
    <property type="protein sequence ID" value="KAF2971403.1"/>
    <property type="molecule type" value="Genomic_DNA"/>
</dbReference>
<dbReference type="InParanoid" id="A0A7C8IW01"/>
<dbReference type="SMART" id="SM00256">
    <property type="entry name" value="FBOX"/>
    <property type="match status" value="1"/>
</dbReference>
<dbReference type="AlphaFoldDB" id="A0A7C8IW01"/>
<accession>A0A7C8IW01</accession>
<dbReference type="Pfam" id="PF12937">
    <property type="entry name" value="F-box-like"/>
    <property type="match status" value="1"/>
</dbReference>
<evidence type="ECO:0000313" key="3">
    <source>
        <dbReference type="Proteomes" id="UP000481858"/>
    </source>
</evidence>
<comment type="caution">
    <text evidence="2">The sequence shown here is derived from an EMBL/GenBank/DDBJ whole genome shotgun (WGS) entry which is preliminary data.</text>
</comment>
<dbReference type="OrthoDB" id="5279008at2759"/>
<dbReference type="InterPro" id="IPR036047">
    <property type="entry name" value="F-box-like_dom_sf"/>
</dbReference>
<reference evidence="2 3" key="1">
    <citation type="submission" date="2019-12" db="EMBL/GenBank/DDBJ databases">
        <title>Draft genome sequence of the ascomycete Xylaria multiplex DSM 110363.</title>
        <authorList>
            <person name="Buettner E."/>
            <person name="Kellner H."/>
        </authorList>
    </citation>
    <scope>NUCLEOTIDE SEQUENCE [LARGE SCALE GENOMIC DNA]</scope>
    <source>
        <strain evidence="2 3">DSM 110363</strain>
    </source>
</reference>
<feature type="domain" description="F-box" evidence="1">
    <location>
        <begin position="9"/>
        <end position="58"/>
    </location>
</feature>
<evidence type="ECO:0000313" key="2">
    <source>
        <dbReference type="EMBL" id="KAF2971403.1"/>
    </source>
</evidence>
<organism evidence="2 3">
    <name type="scientific">Xylaria multiplex</name>
    <dbReference type="NCBI Taxonomy" id="323545"/>
    <lineage>
        <taxon>Eukaryota</taxon>
        <taxon>Fungi</taxon>
        <taxon>Dikarya</taxon>
        <taxon>Ascomycota</taxon>
        <taxon>Pezizomycotina</taxon>
        <taxon>Sordariomycetes</taxon>
        <taxon>Xylariomycetidae</taxon>
        <taxon>Xylariales</taxon>
        <taxon>Xylariaceae</taxon>
        <taxon>Xylaria</taxon>
    </lineage>
</organism>
<dbReference type="SUPFAM" id="SSF81383">
    <property type="entry name" value="F-box domain"/>
    <property type="match status" value="1"/>
</dbReference>
<keyword evidence="3" id="KW-1185">Reference proteome</keyword>
<evidence type="ECO:0000259" key="1">
    <source>
        <dbReference type="PROSITE" id="PS50181"/>
    </source>
</evidence>
<protein>
    <recommendedName>
        <fullName evidence="1">F-box domain-containing protein</fullName>
    </recommendedName>
</protein>
<proteinExistence type="predicted"/>
<name>A0A7C8IW01_9PEZI</name>
<dbReference type="PROSITE" id="PS50181">
    <property type="entry name" value="FBOX"/>
    <property type="match status" value="1"/>
</dbReference>
<dbReference type="Gene3D" id="1.20.1280.50">
    <property type="match status" value="1"/>
</dbReference>
<sequence>MDLARSEKEPPFLQLPVELFLQIWEYLSVDDILAFRLVCRHIETLLFDPFCREFFTERRFSITFHSLKALVDISLCSRLKNCLTRLTIGLDRLHTSDALARFADNWDSIHFPDPPLVKTGIDPYKLEALTHEQEFLVNSGKFQLMLSKALGNLSCLEEFSLRDYNVPRKNRREGLNRLLVSYGWSRILEETGINFTDTGSHLGSYDERFVDIVFSGALLALAQSQIRINALTVDISQGNLGLSSSAFSLPGFFHQDVHPTLFNLRSLDLSVSFTQIMLGSYSSRSNSFLRWQTHQLFAFLQQAPNLVTLRVESKEQGFFVDGIVGWLASLLDDQTEPGKNSEVDEAHSRLTFPGDPTAMMLPHFDHHFHALTELQLGNMRAPARTVCKIMNGLSRSLRRLTLYKMALCVESDDDDELDNDPEKPNAWSAVFLYMHGLVQLEQLALSSLEHHTPSCSRQNGHPVAFFPSNFGVQSGPSNGLLHAWSHQGGADTIRDFLEELHTKTIILCRKCKQRNAGYRSVEEILEI</sequence>
<dbReference type="Proteomes" id="UP000481858">
    <property type="component" value="Unassembled WGS sequence"/>
</dbReference>
<gene>
    <name evidence="2" type="ORF">GQX73_g2133</name>
</gene>
<dbReference type="CDD" id="cd09917">
    <property type="entry name" value="F-box_SF"/>
    <property type="match status" value="1"/>
</dbReference>